<sequence length="775" mass="82038">MNPAAAFDEAAIRAHVEMVHSLAAGIDGLLVTSAYFANPTGDSDAPGAVTHHAVGDVDGMVEAIMAHASTPNANVFTGLQVMRKGLARGKRGGEADIVAVLGLVVDLDADTGKSGQMPIEPNVVLETSTGNFQPFILFDRAISPAEAKPLAAALKRATGSDHGTADVAHVWRVPGSLNWPNKKKLERGRSPEPISVVVDLAWDGALTSVDELRAAIEPWATAPAGHSSVTIGELPSIEGVELSMRVAEMLAANDVGDRSAWASKVVEQLAFDGLTAEQACAAFLSATGNWFERYATKDPIADFRRTWAKFGLPHIEERESSAEVSAAFVEKNVGKRAPVAANDNAPADLSSTPQMHPDPFTPQAAGGLLSEIATWVSKTAIVPVPELSLAAAIALLGGCFGKKAIGPTNAGVNIYFATLLATAGGKGHPPKAIRALGDLCGATGAVSNGDPTSYAAIERMLRKSISTVAVLDEFGILLQDINGKNQNSASASIRKMLLAIFDQSNSVFDGRIYASSETKKDDGPLVGPALTVLAMTTPSTLYAGLSAASVADGFINRFIFVTGARDENGIRVPSLDVNLKPPTTLVASLQRAITDFPKPSAGSTKAKVSFDGGEQGDAYKRWGEIFMWQHRPGWDEVYNDINGRAAENTVRLATIRAISRDAQNPAISLDDVEWAWAIVYRSIELIANGVTRHMSSSPAEALRKCIVEILREAPDCTIAYSALLRRKGVRGSALREVDEALQYLIESKEIKILGRPKPGAGSKFQLLDLATELAT</sequence>
<name>A0AAE4YQ31_9HYPH</name>
<proteinExistence type="predicted"/>
<dbReference type="Pfam" id="PF13148">
    <property type="entry name" value="DUF3987"/>
    <property type="match status" value="1"/>
</dbReference>
<dbReference type="EMBL" id="WUFC01000009">
    <property type="protein sequence ID" value="NEI48664.1"/>
    <property type="molecule type" value="Genomic_DNA"/>
</dbReference>
<evidence type="ECO:0000259" key="1">
    <source>
        <dbReference type="Pfam" id="PF16793"/>
    </source>
</evidence>
<gene>
    <name evidence="2" type="ORF">GR217_13245</name>
</gene>
<dbReference type="InterPro" id="IPR039459">
    <property type="entry name" value="RepB-like_DNA_primase_dom"/>
</dbReference>
<evidence type="ECO:0000313" key="3">
    <source>
        <dbReference type="Proteomes" id="UP000661163"/>
    </source>
</evidence>
<dbReference type="Pfam" id="PF16793">
    <property type="entry name" value="RepB_primase"/>
    <property type="match status" value="1"/>
</dbReference>
<dbReference type="InterPro" id="IPR025048">
    <property type="entry name" value="DUF3987"/>
</dbReference>
<comment type="caution">
    <text evidence="2">The sequence shown here is derived from an EMBL/GenBank/DDBJ whole genome shotgun (WGS) entry which is preliminary data.</text>
</comment>
<dbReference type="Proteomes" id="UP000661163">
    <property type="component" value="Unassembled WGS sequence"/>
</dbReference>
<feature type="domain" description="RepB-like DNA primase" evidence="1">
    <location>
        <begin position="103"/>
        <end position="191"/>
    </location>
</feature>
<evidence type="ECO:0000313" key="2">
    <source>
        <dbReference type="EMBL" id="NEI48664.1"/>
    </source>
</evidence>
<dbReference type="Gene3D" id="3.30.70.1790">
    <property type="entry name" value="RepB DNA-primase, N-terminal domain"/>
    <property type="match status" value="1"/>
</dbReference>
<protein>
    <submittedName>
        <fullName evidence="2">DUF3987 domain-containing protein</fullName>
    </submittedName>
</protein>
<reference evidence="2 3" key="1">
    <citation type="submission" date="2019-12" db="EMBL/GenBank/DDBJ databases">
        <title>Rhizobium genotypes associated with high levels of biological nitrogen fixation by grain legumes in a temperate-maritime cropping system.</title>
        <authorList>
            <person name="Maluk M."/>
            <person name="Francesc Ferrando Molina F."/>
            <person name="Lopez Del Egido L."/>
            <person name="Lafos M."/>
            <person name="Langarica-Fuentes A."/>
            <person name="Gebre Yohannes G."/>
            <person name="Young M.W."/>
            <person name="Martin P."/>
            <person name="Gantlett R."/>
            <person name="Kenicer G."/>
            <person name="Hawes C."/>
            <person name="Begg G.S."/>
            <person name="Quilliam R.S."/>
            <person name="Squire G.R."/>
            <person name="Poole P.S."/>
            <person name="Young P.W."/>
            <person name="Iannetta P.M."/>
            <person name="James E.K."/>
        </authorList>
    </citation>
    <scope>NUCLEOTIDE SEQUENCE [LARGE SCALE GENOMIC DNA]</scope>
    <source>
        <strain evidence="2 3">JHI985</strain>
    </source>
</reference>
<organism evidence="2 3">
    <name type="scientific">Rhizobium ruizarguesonis</name>
    <dbReference type="NCBI Taxonomy" id="2081791"/>
    <lineage>
        <taxon>Bacteria</taxon>
        <taxon>Pseudomonadati</taxon>
        <taxon>Pseudomonadota</taxon>
        <taxon>Alphaproteobacteria</taxon>
        <taxon>Hyphomicrobiales</taxon>
        <taxon>Rhizobiaceae</taxon>
        <taxon>Rhizobium/Agrobacterium group</taxon>
        <taxon>Rhizobium</taxon>
    </lineage>
</organism>
<dbReference type="AlphaFoldDB" id="A0AAE4YQ31"/>
<accession>A0AAE4YQ31</accession>